<keyword evidence="8 15" id="KW-0489">Methyltransferase</keyword>
<dbReference type="FunFam" id="1.10.1270.20:FF:000001">
    <property type="entry name" value="tRNA (guanine-N(1)-)-methyltransferase"/>
    <property type="match status" value="1"/>
</dbReference>
<reference evidence="17 18" key="1">
    <citation type="submission" date="2020-05" db="EMBL/GenBank/DDBJ databases">
        <title>Descriptions of Corynebacterium xxxx sp. nov., Corynebacterium yyyy sp. nov. and Corynebacterium zzzz sp. nov.</title>
        <authorList>
            <person name="Zhang G."/>
        </authorList>
    </citation>
    <scope>NUCLEOTIDE SEQUENCE [LARGE SCALE GENOMIC DNA]</scope>
    <source>
        <strain evidence="18">zg-913</strain>
    </source>
</reference>
<evidence type="ECO:0000256" key="1">
    <source>
        <dbReference type="ARBA" id="ARBA00002634"/>
    </source>
</evidence>
<comment type="subunit">
    <text evidence="4 15">Homodimer.</text>
</comment>
<dbReference type="EMBL" id="JABFED010000002">
    <property type="protein sequence ID" value="MBA1837184.1"/>
    <property type="molecule type" value="Genomic_DNA"/>
</dbReference>
<organism evidence="17 18">
    <name type="scientific">Corynebacterium wankanglinii</name>
    <dbReference type="NCBI Taxonomy" id="2735136"/>
    <lineage>
        <taxon>Bacteria</taxon>
        <taxon>Bacillati</taxon>
        <taxon>Actinomycetota</taxon>
        <taxon>Actinomycetes</taxon>
        <taxon>Mycobacteriales</taxon>
        <taxon>Corynebacteriaceae</taxon>
        <taxon>Corynebacterium</taxon>
    </lineage>
</organism>
<accession>A0A7V8UTR9</accession>
<keyword evidence="10 15" id="KW-0949">S-adenosyl-L-methionine</keyword>
<dbReference type="PANTHER" id="PTHR46417:SF1">
    <property type="entry name" value="TRNA (GUANINE-N(1)-)-METHYLTRANSFERASE"/>
    <property type="match status" value="1"/>
</dbReference>
<evidence type="ECO:0000256" key="7">
    <source>
        <dbReference type="ARBA" id="ARBA00022490"/>
    </source>
</evidence>
<feature type="binding site" evidence="15">
    <location>
        <position position="146"/>
    </location>
    <ligand>
        <name>S-adenosyl-L-methionine</name>
        <dbReference type="ChEBI" id="CHEBI:59789"/>
    </ligand>
</feature>
<dbReference type="Gene3D" id="1.10.1270.20">
    <property type="entry name" value="tRNA(m1g37)methyltransferase, domain 2"/>
    <property type="match status" value="1"/>
</dbReference>
<dbReference type="GO" id="GO:0005829">
    <property type="term" value="C:cytosol"/>
    <property type="evidence" value="ECO:0007669"/>
    <property type="project" value="TreeGrafter"/>
</dbReference>
<comment type="function">
    <text evidence="1 15">Specifically methylates guanosine-37 in various tRNAs.</text>
</comment>
<comment type="caution">
    <text evidence="17">The sequence shown here is derived from an EMBL/GenBank/DDBJ whole genome shotgun (WGS) entry which is preliminary data.</text>
</comment>
<evidence type="ECO:0000256" key="15">
    <source>
        <dbReference type="HAMAP-Rule" id="MF_00605"/>
    </source>
</evidence>
<evidence type="ECO:0000259" key="16">
    <source>
        <dbReference type="Pfam" id="PF01746"/>
    </source>
</evidence>
<dbReference type="Gene3D" id="3.40.1280.10">
    <property type="match status" value="1"/>
</dbReference>
<proteinExistence type="inferred from homology"/>
<dbReference type="GO" id="GO:0002939">
    <property type="term" value="P:tRNA N1-guanine methylation"/>
    <property type="evidence" value="ECO:0007669"/>
    <property type="project" value="TreeGrafter"/>
</dbReference>
<evidence type="ECO:0000256" key="12">
    <source>
        <dbReference type="ARBA" id="ARBA00029736"/>
    </source>
</evidence>
<keyword evidence="7 15" id="KW-0963">Cytoplasm</keyword>
<dbReference type="EC" id="2.1.1.228" evidence="5 15"/>
<comment type="catalytic activity">
    <reaction evidence="14 15">
        <text>guanosine(37) in tRNA + S-adenosyl-L-methionine = N(1)-methylguanosine(37) in tRNA + S-adenosyl-L-homocysteine + H(+)</text>
        <dbReference type="Rhea" id="RHEA:36899"/>
        <dbReference type="Rhea" id="RHEA-COMP:10145"/>
        <dbReference type="Rhea" id="RHEA-COMP:10147"/>
        <dbReference type="ChEBI" id="CHEBI:15378"/>
        <dbReference type="ChEBI" id="CHEBI:57856"/>
        <dbReference type="ChEBI" id="CHEBI:59789"/>
        <dbReference type="ChEBI" id="CHEBI:73542"/>
        <dbReference type="ChEBI" id="CHEBI:74269"/>
        <dbReference type="EC" id="2.1.1.228"/>
    </reaction>
</comment>
<dbReference type="GO" id="GO:0052906">
    <property type="term" value="F:tRNA (guanine(37)-N1)-methyltransferase activity"/>
    <property type="evidence" value="ECO:0007669"/>
    <property type="project" value="UniProtKB-UniRule"/>
</dbReference>
<dbReference type="NCBIfam" id="NF000648">
    <property type="entry name" value="PRK00026.1"/>
    <property type="match status" value="1"/>
</dbReference>
<keyword evidence="11 15" id="KW-0819">tRNA processing</keyword>
<evidence type="ECO:0000256" key="8">
    <source>
        <dbReference type="ARBA" id="ARBA00022603"/>
    </source>
</evidence>
<sequence>MRLDVVTIFPGYLDPLRHALLGKAIEQGILSVGVHDLRDWATGNHKSVDSPPLGGGPGMVMKPEVWGPALDDVAAGRAGTALDSAEAHRNDKLRHDDVHDVAPRPYEGGGDTDKPLLLVPTPAGKPFTQKDAQAWSREKHIVFACGRYEGIDQRVFEDATHRYRVHEVSIGDYVLIGGEVAVLVIAEAVTRLIPGVLGNTESHEDDSFSDGLLEGPSYTKPRVWRGIEAPAVLTSGDHAKVEAWRREQSLKRTRAVRPELLEQAELSADDRFMLDARDVVTTLQVGGAKRIVAKQMRRALKKAGYRATRIAQEGSVLTVEGRTALPVEQATRAVGDVVGTYESGQTIEV</sequence>
<dbReference type="InterPro" id="IPR016009">
    <property type="entry name" value="tRNA_MeTrfase_TRMD/TRM10"/>
</dbReference>
<evidence type="ECO:0000256" key="10">
    <source>
        <dbReference type="ARBA" id="ARBA00022691"/>
    </source>
</evidence>
<evidence type="ECO:0000256" key="3">
    <source>
        <dbReference type="ARBA" id="ARBA00007630"/>
    </source>
</evidence>
<evidence type="ECO:0000256" key="5">
    <source>
        <dbReference type="ARBA" id="ARBA00012807"/>
    </source>
</evidence>
<comment type="subcellular location">
    <subcellularLocation>
        <location evidence="2 15">Cytoplasm</location>
    </subcellularLocation>
</comment>
<evidence type="ECO:0000256" key="14">
    <source>
        <dbReference type="ARBA" id="ARBA00047783"/>
    </source>
</evidence>
<feature type="binding site" evidence="15">
    <location>
        <begin position="170"/>
        <end position="175"/>
    </location>
    <ligand>
        <name>S-adenosyl-L-methionine</name>
        <dbReference type="ChEBI" id="CHEBI:59789"/>
    </ligand>
</feature>
<evidence type="ECO:0000313" key="18">
    <source>
        <dbReference type="Proteomes" id="UP000577408"/>
    </source>
</evidence>
<dbReference type="InterPro" id="IPR029026">
    <property type="entry name" value="tRNA_m1G_MTases_N"/>
</dbReference>
<evidence type="ECO:0000256" key="2">
    <source>
        <dbReference type="ARBA" id="ARBA00004496"/>
    </source>
</evidence>
<dbReference type="Pfam" id="PF01746">
    <property type="entry name" value="tRNA_m1G_MT"/>
    <property type="match status" value="2"/>
</dbReference>
<evidence type="ECO:0000256" key="9">
    <source>
        <dbReference type="ARBA" id="ARBA00022679"/>
    </source>
</evidence>
<evidence type="ECO:0000256" key="6">
    <source>
        <dbReference type="ARBA" id="ARBA00014679"/>
    </source>
</evidence>
<comment type="similarity">
    <text evidence="3 15">Belongs to the RNA methyltransferase TrmD family.</text>
</comment>
<keyword evidence="18" id="KW-1185">Reference proteome</keyword>
<feature type="domain" description="tRNA methyltransferase TRMD/TRM10-type" evidence="16">
    <location>
        <begin position="113"/>
        <end position="263"/>
    </location>
</feature>
<feature type="domain" description="tRNA methyltransferase TRMD/TRM10-type" evidence="16">
    <location>
        <begin position="1"/>
        <end position="85"/>
    </location>
</feature>
<dbReference type="AlphaFoldDB" id="A0A7V8UTR9"/>
<dbReference type="HAMAP" id="MF_00605">
    <property type="entry name" value="TrmD"/>
    <property type="match status" value="1"/>
</dbReference>
<dbReference type="InterPro" id="IPR002649">
    <property type="entry name" value="tRNA_m1G_MeTrfase_TrmD"/>
</dbReference>
<name>A0A7V8UTR9_9CORY</name>
<protein>
    <recommendedName>
        <fullName evidence="6 15">tRNA (guanine-N(1)-)-methyltransferase</fullName>
        <ecNumber evidence="5 15">2.1.1.228</ecNumber>
    </recommendedName>
    <alternativeName>
        <fullName evidence="12 15">M1G-methyltransferase</fullName>
    </alternativeName>
    <alternativeName>
        <fullName evidence="13 15">tRNA [GM37] methyltransferase</fullName>
    </alternativeName>
</protein>
<dbReference type="InterPro" id="IPR029028">
    <property type="entry name" value="Alpha/beta_knot_MTases"/>
</dbReference>
<keyword evidence="9 15" id="KW-0808">Transferase</keyword>
<evidence type="ECO:0000256" key="13">
    <source>
        <dbReference type="ARBA" id="ARBA00033392"/>
    </source>
</evidence>
<evidence type="ECO:0000256" key="4">
    <source>
        <dbReference type="ARBA" id="ARBA00011738"/>
    </source>
</evidence>
<dbReference type="Proteomes" id="UP000577408">
    <property type="component" value="Unassembled WGS sequence"/>
</dbReference>
<gene>
    <name evidence="15 17" type="primary">trmD</name>
    <name evidence="17" type="ORF">HMA55_04590</name>
</gene>
<dbReference type="SUPFAM" id="SSF75217">
    <property type="entry name" value="alpha/beta knot"/>
    <property type="match status" value="1"/>
</dbReference>
<dbReference type="CDD" id="cd18080">
    <property type="entry name" value="TrmD-like"/>
    <property type="match status" value="1"/>
</dbReference>
<dbReference type="InterPro" id="IPR023148">
    <property type="entry name" value="tRNA_m1G_MeTrfase_C_sf"/>
</dbReference>
<evidence type="ECO:0000256" key="11">
    <source>
        <dbReference type="ARBA" id="ARBA00022694"/>
    </source>
</evidence>
<evidence type="ECO:0000313" key="17">
    <source>
        <dbReference type="EMBL" id="MBA1837184.1"/>
    </source>
</evidence>
<dbReference type="PANTHER" id="PTHR46417">
    <property type="entry name" value="TRNA (GUANINE-N(1)-)-METHYLTRANSFERASE"/>
    <property type="match status" value="1"/>
</dbReference>